<dbReference type="PANTHER" id="PTHR39179">
    <property type="entry name" value="SPORE COAT PROTEIN I"/>
    <property type="match status" value="1"/>
</dbReference>
<dbReference type="AlphaFoldDB" id="A0AAP2RI53"/>
<dbReference type="EMBL" id="JAJNOR010000003">
    <property type="protein sequence ID" value="MCD2492316.1"/>
    <property type="molecule type" value="Genomic_DNA"/>
</dbReference>
<organism evidence="1 2">
    <name type="scientific">Lientehia hominis</name>
    <dbReference type="NCBI Taxonomy" id="2897778"/>
    <lineage>
        <taxon>Bacteria</taxon>
        <taxon>Bacillati</taxon>
        <taxon>Bacillota</taxon>
        <taxon>Clostridia</taxon>
        <taxon>Lachnospirales</taxon>
        <taxon>Lachnospiraceae</taxon>
        <taxon>Lientehia</taxon>
    </lineage>
</organism>
<keyword evidence="2" id="KW-1185">Reference proteome</keyword>
<reference evidence="1 2" key="1">
    <citation type="submission" date="2021-11" db="EMBL/GenBank/DDBJ databases">
        <title>Lacrimispora sp. nov. NSJ-141 isolated from human feces.</title>
        <authorList>
            <person name="Abdugheni R."/>
        </authorList>
    </citation>
    <scope>NUCLEOTIDE SEQUENCE [LARGE SCALE GENOMIC DNA]</scope>
    <source>
        <strain evidence="1 2">NSJ-141</strain>
    </source>
</reference>
<gene>
    <name evidence="1" type="ORF">LQE92_06680</name>
</gene>
<protein>
    <submittedName>
        <fullName evidence="1">Spore coat protein CotS</fullName>
    </submittedName>
</protein>
<proteinExistence type="predicted"/>
<comment type="caution">
    <text evidence="1">The sequence shown here is derived from an EMBL/GenBank/DDBJ whole genome shotgun (WGS) entry which is preliminary data.</text>
</comment>
<dbReference type="RefSeq" id="WP_231062214.1">
    <property type="nucleotide sequence ID" value="NZ_JAJNOR010000003.1"/>
</dbReference>
<keyword evidence="1" id="KW-0167">Capsid protein</keyword>
<accession>A0AAP2RI53</accession>
<sequence>MNERGTGVLEQYGLDVQRTCRTRGAVLCETSQGLKLLKEWTGSDKRIQLEYEVLSALGEETGLQVDCCMKNLEGNLVSVDEDQSRYVLRNWYEGRECSTREVGEILTAAELLARLHRGLRKLELEHVLDRKREESLLEEREKRKRIADRMREEAEAAEAEAGIDAGAEAKAASLNEFSGEQEETELQADTSCQSPECLSELLGRHNRELRRTRAYVKGRKRKTDFELVVIGGFEKFYRQAEEAAALSEQLENMPDIWWCHGEYSHHHVLLGGRTRAVTDFSRMRRDIQVSDLYYFTRKILEKHRWNLNLGRQILDVYADSLPLSHEEWQYLYILFLYPEKYWKQINYYVNSNKAWIPARNVDKLKVLENQFEPREQFLEELKERL</sequence>
<keyword evidence="1" id="KW-0946">Virion</keyword>
<dbReference type="SUPFAM" id="SSF56112">
    <property type="entry name" value="Protein kinase-like (PK-like)"/>
    <property type="match status" value="2"/>
</dbReference>
<evidence type="ECO:0000313" key="1">
    <source>
        <dbReference type="EMBL" id="MCD2492316.1"/>
    </source>
</evidence>
<dbReference type="Proteomes" id="UP001299265">
    <property type="component" value="Unassembled WGS sequence"/>
</dbReference>
<evidence type="ECO:0000313" key="2">
    <source>
        <dbReference type="Proteomes" id="UP001299265"/>
    </source>
</evidence>
<dbReference type="PANTHER" id="PTHR39179:SF1">
    <property type="entry name" value="SPORE COAT PROTEIN I"/>
    <property type="match status" value="1"/>
</dbReference>
<dbReference type="Gene3D" id="3.90.1200.10">
    <property type="match status" value="1"/>
</dbReference>
<dbReference type="GO" id="GO:0042601">
    <property type="term" value="C:endospore-forming forespore"/>
    <property type="evidence" value="ECO:0007669"/>
    <property type="project" value="TreeGrafter"/>
</dbReference>
<dbReference type="InterPro" id="IPR047175">
    <property type="entry name" value="CotS-like"/>
</dbReference>
<dbReference type="InterPro" id="IPR011009">
    <property type="entry name" value="Kinase-like_dom_sf"/>
</dbReference>
<name>A0AAP2RI53_9FIRM</name>